<keyword evidence="5 6" id="KW-0472">Membrane</keyword>
<feature type="transmembrane region" description="Helical" evidence="6">
    <location>
        <begin position="262"/>
        <end position="287"/>
    </location>
</feature>
<keyword evidence="4 6" id="KW-1133">Transmembrane helix</keyword>
<feature type="transmembrane region" description="Helical" evidence="6">
    <location>
        <begin position="717"/>
        <end position="741"/>
    </location>
</feature>
<dbReference type="AlphaFoldDB" id="A0A1G7RHN6"/>
<sequence>MTDTLRLALRLARRELRGGLRGFWIFLGCLLLGVAAIAGVGSLSQAMLTGIANDGRALLGGEVAIRTIHAPASETQRAWLDREAERLSQTAELRAMARAPGAGQQTLVELKAVDDAYPLFGAARTQPEQPLDAALAERDGAWGALVAPTLARRLELTPGDRLRIGDRAYRVRGELTREPDRAAQAFTLGPRVLVHRASLDGSGLVQEGSLVYHHYRLDLPAGTDPAAWRDKLAAQFPDAGWRVRGLDSAAPGLTRFVDRVTLFMTLVGLTALLVGGVGVANAVRAYLDGKRATIATFKCVGAPARLVFATYLAQVLALAGVGIALGLVLGGALPAIARPLLAGTLNFEIAGGIYPQPLAVAALFGVLTTLAFALWPLARAQGIPAAALFRDVVAERAARPPGWALAAIGAAGAALAGLAVWTADDRLFALGFVAGAAGALLAFRLAAAGVVALAKRVPRARRPGLRLAVANLHRPGAPTGSVVTSLGLGLTVLVAIALIDGNLTRQVTQQMPKDAPAYYFIDIQPDQLDPFKATARGVEGVREVQAVPMLRGRIVKVNGTRVPELTIPEDVQWMFDGDRGVTWAREVPSNSRVVRGQWWDRDHSGRQLVSIDAELGRAMQLAPGDTLTINLLGRNVEAEIANWREIDWEGLGINFVMVFSPGVVSQAPQSYLATAKAPPQQEAALESAVAEGFPNVSAIRTREVLNRVSELLGKVALAVRATASITLLAGTLVLAGAVAAGHRRRIYDAVVLKVLGATRRNVTVAFLLEYGLLGLVTAAIASVIGSVAAWVVMTRVMDGDFVMMPGVVAATAVAATAVTLVVGYAGTDRALRQKAAPLLRNE</sequence>
<evidence type="ECO:0000259" key="8">
    <source>
        <dbReference type="Pfam" id="PF12704"/>
    </source>
</evidence>
<feature type="transmembrane region" description="Helical" evidence="6">
    <location>
        <begin position="427"/>
        <end position="454"/>
    </location>
</feature>
<dbReference type="Pfam" id="PF02687">
    <property type="entry name" value="FtsX"/>
    <property type="match status" value="2"/>
</dbReference>
<feature type="transmembrane region" description="Helical" evidence="6">
    <location>
        <begin position="357"/>
        <end position="380"/>
    </location>
</feature>
<dbReference type="GO" id="GO:0005886">
    <property type="term" value="C:plasma membrane"/>
    <property type="evidence" value="ECO:0007669"/>
    <property type="project" value="UniProtKB-SubCell"/>
</dbReference>
<dbReference type="PANTHER" id="PTHR30287">
    <property type="entry name" value="MEMBRANE COMPONENT OF PREDICTED ABC SUPERFAMILY METABOLITE UPTAKE TRANSPORTER"/>
    <property type="match status" value="1"/>
</dbReference>
<dbReference type="Pfam" id="PF12704">
    <property type="entry name" value="MacB_PCD"/>
    <property type="match status" value="1"/>
</dbReference>
<name>A0A1G7RHN6_9PROT</name>
<feature type="transmembrane region" description="Helical" evidence="6">
    <location>
        <begin position="762"/>
        <end position="791"/>
    </location>
</feature>
<dbReference type="STRING" id="1082479.SAMN05216241_105137"/>
<dbReference type="RefSeq" id="WP_090019755.1">
    <property type="nucleotide sequence ID" value="NZ_FNCE01000005.1"/>
</dbReference>
<feature type="transmembrane region" description="Helical" evidence="6">
    <location>
        <begin position="475"/>
        <end position="499"/>
    </location>
</feature>
<dbReference type="PANTHER" id="PTHR30287:SF1">
    <property type="entry name" value="INNER MEMBRANE PROTEIN"/>
    <property type="match status" value="1"/>
</dbReference>
<keyword evidence="2" id="KW-1003">Cell membrane</keyword>
<comment type="subcellular location">
    <subcellularLocation>
        <location evidence="1">Cell membrane</location>
        <topology evidence="1">Multi-pass membrane protein</topology>
    </subcellularLocation>
</comment>
<keyword evidence="10" id="KW-1185">Reference proteome</keyword>
<evidence type="ECO:0000256" key="4">
    <source>
        <dbReference type="ARBA" id="ARBA00022989"/>
    </source>
</evidence>
<gene>
    <name evidence="9" type="ORF">SAMN05216241_105137</name>
</gene>
<dbReference type="InterPro" id="IPR038766">
    <property type="entry name" value="Membrane_comp_ABC_pdt"/>
</dbReference>
<feature type="domain" description="ABC3 transporter permease C-terminal" evidence="7">
    <location>
        <begin position="723"/>
        <end position="833"/>
    </location>
</feature>
<feature type="transmembrane region" description="Helical" evidence="6">
    <location>
        <begin position="21"/>
        <end position="43"/>
    </location>
</feature>
<reference evidence="9 10" key="1">
    <citation type="submission" date="2016-10" db="EMBL/GenBank/DDBJ databases">
        <authorList>
            <person name="de Groot N.N."/>
        </authorList>
    </citation>
    <scope>NUCLEOTIDE SEQUENCE [LARGE SCALE GENOMIC DNA]</scope>
    <source>
        <strain evidence="9 10">DSM 25584</strain>
    </source>
</reference>
<dbReference type="InterPro" id="IPR003838">
    <property type="entry name" value="ABC3_permease_C"/>
</dbReference>
<dbReference type="Proteomes" id="UP000199415">
    <property type="component" value="Unassembled WGS sequence"/>
</dbReference>
<feature type="domain" description="ABC3 transporter permease C-terminal" evidence="7">
    <location>
        <begin position="267"/>
        <end position="380"/>
    </location>
</feature>
<evidence type="ECO:0000256" key="3">
    <source>
        <dbReference type="ARBA" id="ARBA00022692"/>
    </source>
</evidence>
<feature type="transmembrane region" description="Helical" evidence="6">
    <location>
        <begin position="401"/>
        <end position="421"/>
    </location>
</feature>
<evidence type="ECO:0000313" key="9">
    <source>
        <dbReference type="EMBL" id="SDG10288.1"/>
    </source>
</evidence>
<evidence type="ECO:0000256" key="1">
    <source>
        <dbReference type="ARBA" id="ARBA00004651"/>
    </source>
</evidence>
<feature type="transmembrane region" description="Helical" evidence="6">
    <location>
        <begin position="308"/>
        <end position="337"/>
    </location>
</feature>
<dbReference type="InterPro" id="IPR025857">
    <property type="entry name" value="MacB_PCD"/>
</dbReference>
<evidence type="ECO:0000256" key="5">
    <source>
        <dbReference type="ARBA" id="ARBA00023136"/>
    </source>
</evidence>
<evidence type="ECO:0000313" key="10">
    <source>
        <dbReference type="Proteomes" id="UP000199415"/>
    </source>
</evidence>
<feature type="transmembrane region" description="Helical" evidence="6">
    <location>
        <begin position="803"/>
        <end position="825"/>
    </location>
</feature>
<organism evidence="9 10">
    <name type="scientific">Limimonas halophila</name>
    <dbReference type="NCBI Taxonomy" id="1082479"/>
    <lineage>
        <taxon>Bacteria</taxon>
        <taxon>Pseudomonadati</taxon>
        <taxon>Pseudomonadota</taxon>
        <taxon>Alphaproteobacteria</taxon>
        <taxon>Rhodospirillales</taxon>
        <taxon>Rhodovibrionaceae</taxon>
        <taxon>Limimonas</taxon>
    </lineage>
</organism>
<accession>A0A1G7RHN6</accession>
<dbReference type="OrthoDB" id="9775544at2"/>
<dbReference type="EMBL" id="FNCE01000005">
    <property type="protein sequence ID" value="SDG10288.1"/>
    <property type="molecule type" value="Genomic_DNA"/>
</dbReference>
<protein>
    <submittedName>
        <fullName evidence="9">Putative ABC transport system permease protein</fullName>
    </submittedName>
</protein>
<evidence type="ECO:0000256" key="6">
    <source>
        <dbReference type="SAM" id="Phobius"/>
    </source>
</evidence>
<proteinExistence type="predicted"/>
<feature type="domain" description="MacB-like periplasmic core" evidence="8">
    <location>
        <begin position="28"/>
        <end position="232"/>
    </location>
</feature>
<keyword evidence="3 6" id="KW-0812">Transmembrane</keyword>
<evidence type="ECO:0000259" key="7">
    <source>
        <dbReference type="Pfam" id="PF02687"/>
    </source>
</evidence>
<evidence type="ECO:0000256" key="2">
    <source>
        <dbReference type="ARBA" id="ARBA00022475"/>
    </source>
</evidence>